<dbReference type="Pfam" id="PF00892">
    <property type="entry name" value="EamA"/>
    <property type="match status" value="2"/>
</dbReference>
<evidence type="ECO:0000256" key="2">
    <source>
        <dbReference type="ARBA" id="ARBA00007362"/>
    </source>
</evidence>
<name>W1J204_9GAMM</name>
<feature type="transmembrane region" description="Helical" evidence="7">
    <location>
        <begin position="106"/>
        <end position="129"/>
    </location>
</feature>
<feature type="domain" description="EamA" evidence="8">
    <location>
        <begin position="9"/>
        <end position="151"/>
    </location>
</feature>
<dbReference type="AlphaFoldDB" id="W1J204"/>
<dbReference type="EMBL" id="CBXF010000099">
    <property type="protein sequence ID" value="CDL84093.1"/>
    <property type="molecule type" value="Genomic_DNA"/>
</dbReference>
<evidence type="ECO:0000256" key="6">
    <source>
        <dbReference type="ARBA" id="ARBA00023136"/>
    </source>
</evidence>
<sequence>MYVNDKLSANFYGLFSGVFWGLSGVLLASLLRNDILSSYILVPIIIAFLNDLISFVYMFFYLSYKKTYRKILSILKNKNYFIITMAAIFGGPLGMSFYILSIKYIGIGYTAAISALYPAIGALISFFLLKDKIHKIGLFGLALAITCTIILGYSTTTQTIFGWIGFLFAFLCALGWGSEVVISSYGMNKNIPSDIAYLIRQLSSSLGYFIIIVVFIHSFPGVTHIFSDIKLTTLLLTTSLIATLSYLFYYRAIERLRPIRAMALNITYSVWAVIFAYLIMDEPISINLLFICTGISVGSFLTAINPINIKKLTYFIK</sequence>
<comment type="similarity">
    <text evidence="2">Belongs to the EamA transporter family.</text>
</comment>
<feature type="transmembrane region" description="Helical" evidence="7">
    <location>
        <begin position="262"/>
        <end position="280"/>
    </location>
</feature>
<evidence type="ECO:0000259" key="8">
    <source>
        <dbReference type="Pfam" id="PF00892"/>
    </source>
</evidence>
<reference evidence="9" key="1">
    <citation type="submission" date="2013-11" db="EMBL/GenBank/DDBJ databases">
        <title>Draft genome sequence and annotation of the entomopathogenic bacteria, Xenorhabdus cabanillasi strain JM26 and Xenorhabdus szentirmai strain DSM 16338.</title>
        <authorList>
            <person name="Gualtieri M."/>
            <person name="Ogier J.C."/>
            <person name="Pages S."/>
            <person name="Givaudan A."/>
            <person name="Gaudriault S."/>
        </authorList>
    </citation>
    <scope>NUCLEOTIDE SEQUENCE [LARGE SCALE GENOMIC DNA]</scope>
    <source>
        <strain evidence="9">DSM 16338</strain>
    </source>
</reference>
<dbReference type="STRING" id="1427518.XSR1_40125"/>
<protein>
    <submittedName>
        <fullName evidence="9">WblN protein</fullName>
    </submittedName>
</protein>
<dbReference type="InterPro" id="IPR037185">
    <property type="entry name" value="EmrE-like"/>
</dbReference>
<dbReference type="PANTHER" id="PTHR22911:SF137">
    <property type="entry name" value="SOLUTE CARRIER FAMILY 35 MEMBER G2-RELATED"/>
    <property type="match status" value="1"/>
</dbReference>
<dbReference type="Proteomes" id="UP000019202">
    <property type="component" value="Unassembled WGS sequence"/>
</dbReference>
<feature type="transmembrane region" description="Helical" evidence="7">
    <location>
        <begin position="232"/>
        <end position="250"/>
    </location>
</feature>
<accession>W1J204</accession>
<evidence type="ECO:0000256" key="4">
    <source>
        <dbReference type="ARBA" id="ARBA00022692"/>
    </source>
</evidence>
<evidence type="ECO:0000256" key="7">
    <source>
        <dbReference type="SAM" id="Phobius"/>
    </source>
</evidence>
<evidence type="ECO:0000256" key="1">
    <source>
        <dbReference type="ARBA" id="ARBA00004651"/>
    </source>
</evidence>
<evidence type="ECO:0000256" key="3">
    <source>
        <dbReference type="ARBA" id="ARBA00022475"/>
    </source>
</evidence>
<proteinExistence type="inferred from homology"/>
<comment type="subcellular location">
    <subcellularLocation>
        <location evidence="1">Cell membrane</location>
        <topology evidence="1">Multi-pass membrane protein</topology>
    </subcellularLocation>
</comment>
<gene>
    <name evidence="9" type="primary">wblN</name>
    <name evidence="9" type="ORF">XSR1_40125</name>
</gene>
<keyword evidence="4 7" id="KW-0812">Transmembrane</keyword>
<feature type="transmembrane region" description="Helical" evidence="7">
    <location>
        <begin position="286"/>
        <end position="307"/>
    </location>
</feature>
<comment type="caution">
    <text evidence="9">The sequence shown here is derived from an EMBL/GenBank/DDBJ whole genome shotgun (WGS) entry which is preliminary data.</text>
</comment>
<feature type="transmembrane region" description="Helical" evidence="7">
    <location>
        <begin position="136"/>
        <end position="154"/>
    </location>
</feature>
<dbReference type="OrthoDB" id="5604143at2"/>
<feature type="transmembrane region" description="Helical" evidence="7">
    <location>
        <begin position="160"/>
        <end position="185"/>
    </location>
</feature>
<feature type="domain" description="EamA" evidence="8">
    <location>
        <begin position="164"/>
        <end position="302"/>
    </location>
</feature>
<dbReference type="InterPro" id="IPR000620">
    <property type="entry name" value="EamA_dom"/>
</dbReference>
<keyword evidence="3" id="KW-1003">Cell membrane</keyword>
<keyword evidence="5 7" id="KW-1133">Transmembrane helix</keyword>
<dbReference type="RefSeq" id="WP_038239927.1">
    <property type="nucleotide sequence ID" value="NZ_CAWLWS010000099.1"/>
</dbReference>
<feature type="transmembrane region" description="Helical" evidence="7">
    <location>
        <begin position="80"/>
        <end position="100"/>
    </location>
</feature>
<keyword evidence="6 7" id="KW-0472">Membrane</keyword>
<keyword evidence="10" id="KW-1185">Reference proteome</keyword>
<dbReference type="PANTHER" id="PTHR22911">
    <property type="entry name" value="ACYL-MALONYL CONDENSING ENZYME-RELATED"/>
    <property type="match status" value="1"/>
</dbReference>
<evidence type="ECO:0000313" key="9">
    <source>
        <dbReference type="EMBL" id="CDL84093.1"/>
    </source>
</evidence>
<feature type="transmembrane region" description="Helical" evidence="7">
    <location>
        <begin position="206"/>
        <end position="226"/>
    </location>
</feature>
<dbReference type="GO" id="GO:0016020">
    <property type="term" value="C:membrane"/>
    <property type="evidence" value="ECO:0007669"/>
    <property type="project" value="InterPro"/>
</dbReference>
<feature type="transmembrane region" description="Helical" evidence="7">
    <location>
        <begin position="12"/>
        <end position="31"/>
    </location>
</feature>
<organism evidence="9 10">
    <name type="scientific">Xenorhabdus szentirmaii DSM 16338</name>
    <dbReference type="NCBI Taxonomy" id="1427518"/>
    <lineage>
        <taxon>Bacteria</taxon>
        <taxon>Pseudomonadati</taxon>
        <taxon>Pseudomonadota</taxon>
        <taxon>Gammaproteobacteria</taxon>
        <taxon>Enterobacterales</taxon>
        <taxon>Morganellaceae</taxon>
        <taxon>Xenorhabdus</taxon>
    </lineage>
</organism>
<evidence type="ECO:0000256" key="5">
    <source>
        <dbReference type="ARBA" id="ARBA00022989"/>
    </source>
</evidence>
<dbReference type="SUPFAM" id="SSF103481">
    <property type="entry name" value="Multidrug resistance efflux transporter EmrE"/>
    <property type="match status" value="2"/>
</dbReference>
<feature type="transmembrane region" description="Helical" evidence="7">
    <location>
        <begin position="37"/>
        <end position="60"/>
    </location>
</feature>
<evidence type="ECO:0000313" key="10">
    <source>
        <dbReference type="Proteomes" id="UP000019202"/>
    </source>
</evidence>